<dbReference type="InterPro" id="IPR018957">
    <property type="entry name" value="Znf_C3HC4_RING-type"/>
</dbReference>
<feature type="compositionally biased region" description="Basic and acidic residues" evidence="7">
    <location>
        <begin position="508"/>
        <end position="522"/>
    </location>
</feature>
<feature type="region of interest" description="Disordered" evidence="7">
    <location>
        <begin position="707"/>
        <end position="735"/>
    </location>
</feature>
<feature type="region of interest" description="Disordered" evidence="7">
    <location>
        <begin position="499"/>
        <end position="522"/>
    </location>
</feature>
<accession>A0A9N9RLZ6</accession>
<dbReference type="Gene3D" id="3.10.20.90">
    <property type="entry name" value="Phosphatidylinositol 3-kinase Catalytic Subunit, Chain A, domain 1"/>
    <property type="match status" value="1"/>
</dbReference>
<sequence length="1332" mass="148648">MVKIDIDREKKFTMETTKKMEKIQIYPSKQQHNSFNNKIKPKLIMSPLTTMPTNAKKLMIAANGIQMKQQNIMHQQQQQQQQQQSTANENNVNNKKKEDNNDVKLPTDTIMKENSTTSVNLIPLPMNDKLPESTAQENSNATTTTTVDIEKRSKETAGYRSEKEKITLGDVHPYITCYLCKGYLIEATTIVECLHTYCHSCLMKHLSREKCCPQCEMSINKSKTNIKYDATIQSIVYKLVPGLYEKELLRRRAFYKQRPDEAKLATPEERGDDTEHLIFSPSDLISLSIDYAEKETLKGMESDPHVQNLLKPRFLNCPAIFKVEYLKKFILNKFHININKFNVEISYKVKTIVLPEHYTLMDVAYIYTWKKEAPMPFFFRIIAKNSRSNELPEVSLRRSPTNMTNLNDDLNDTSTNTLSKKKSVSFKEDVESSDIKAGKDVQKTSNVSSSKGGNGMSYVGGKNENAEVKKSSPPTPQQPPRVESIKLKFDVSNNNVSIIKPDGTTVKTDTKSKKKDKESKKASKFDNNNFIIENKSPLLNNEKRDEYEFDDEIEKQKLGFLNTFQLTAKKMLMQKNTNLSQNNNNNSTNKNNNKNSSDSKITSVTKTDENTNSKNIEEGKNLTQKSTAENNNSNVNKRKSKEPVKAEKAKKYKFHEMKSVSEGSKFLFTKTGDGHEITFDMSLKPLGSKPPLSKVKSDILMAQQRADAKAIQSKNEANNASEKNQANKTPQIKPKKLPMLLPKQTPQTNTNITSTFIAPTSMSPTAFVIKKPDAIQKEPEIATTSEISVRKLSDVNHQYRVFGPSSPETNNKEKEPEAQFKSPKDVFVQPLPPKPKANPLTAPPTTIPVSSASKPFGFGPKQPKVIPENMQTPYGSRTPFYVPSSPSYTPNFDPKPQFKYANPNAYASFMQSMFSPVNDKIPAPINTSQSSKIPSVSSPTDSKNPRKRLSTDSMPNLSKRKSPSPTKSTNATVPTQPTTTTTQVSTSSTATATTNTSGDTETKAISILNKISFPSSLSVTLTNEQEENKKEQLRSQKQNVNNNIEIIKISDEKEAAKNSKSPSPPKNSNNEKPENANEKQQIQKKLPELKKLSPILPAPPNVSSMQPPILPPPAVAKALSDSKESFQRAFLESLMSVTNRDKNMDNKNTHRKKEGKSQSASASPDAYKNKNHSDLESKSDLKKNSNNQDNGMMGTTTSTSAAQPKKNLSLTPPLSKNNTDKLNSSTNSAMKSLTPPPPMMMQDHSMFSPQAVAASSAVQFNLMLNALNAAAATGGAPFAFPDYANIQRTMLLETLRKNVEKSNALLAMHHQLQQQQQNQKTSPNSSSSSSKH</sequence>
<gene>
    <name evidence="9" type="ORF">CHIRRI_LOCUS2653</name>
</gene>
<feature type="region of interest" description="Disordered" evidence="7">
    <location>
        <begin position="1022"/>
        <end position="1122"/>
    </location>
</feature>
<feature type="compositionally biased region" description="Polar residues" evidence="7">
    <location>
        <begin position="1184"/>
        <end position="1231"/>
    </location>
</feature>
<protein>
    <recommendedName>
        <fullName evidence="8">RING-type domain-containing protein</fullName>
    </recommendedName>
</protein>
<dbReference type="InterPro" id="IPR032443">
    <property type="entry name" value="RAWUL"/>
</dbReference>
<feature type="domain" description="RING-type" evidence="8">
    <location>
        <begin position="177"/>
        <end position="216"/>
    </location>
</feature>
<feature type="region of interest" description="Disordered" evidence="7">
    <location>
        <begin position="578"/>
        <end position="650"/>
    </location>
</feature>
<feature type="compositionally biased region" description="Basic and acidic residues" evidence="7">
    <location>
        <begin position="641"/>
        <end position="650"/>
    </location>
</feature>
<dbReference type="FunFam" id="3.30.40.10:FF:000033">
    <property type="entry name" value="Polycomb group RING finger protein 3"/>
    <property type="match status" value="1"/>
</dbReference>
<proteinExistence type="predicted"/>
<evidence type="ECO:0000256" key="7">
    <source>
        <dbReference type="SAM" id="MobiDB-lite"/>
    </source>
</evidence>
<dbReference type="InterPro" id="IPR001841">
    <property type="entry name" value="Znf_RING"/>
</dbReference>
<feature type="region of interest" description="Disordered" evidence="7">
    <location>
        <begin position="1137"/>
        <end position="1238"/>
    </location>
</feature>
<dbReference type="OrthoDB" id="10264655at2759"/>
<dbReference type="Gene3D" id="3.30.40.10">
    <property type="entry name" value="Zinc/RING finger domain, C3HC4 (zinc finger)"/>
    <property type="match status" value="1"/>
</dbReference>
<evidence type="ECO:0000313" key="10">
    <source>
        <dbReference type="Proteomes" id="UP001153620"/>
    </source>
</evidence>
<dbReference type="PANTHER" id="PTHR10825:SF29">
    <property type="entry name" value="POLYCOMB GROUP RING FINGER PROTEIN 1"/>
    <property type="match status" value="1"/>
</dbReference>
<evidence type="ECO:0000256" key="2">
    <source>
        <dbReference type="ARBA" id="ARBA00022723"/>
    </source>
</evidence>
<feature type="region of interest" description="Disordered" evidence="7">
    <location>
        <begin position="435"/>
        <end position="482"/>
    </location>
</feature>
<feature type="region of interest" description="Disordered" evidence="7">
    <location>
        <begin position="1310"/>
        <end position="1332"/>
    </location>
</feature>
<dbReference type="InterPro" id="IPR017907">
    <property type="entry name" value="Znf_RING_CS"/>
</dbReference>
<feature type="region of interest" description="Disordered" evidence="7">
    <location>
        <begin position="390"/>
        <end position="423"/>
    </location>
</feature>
<evidence type="ECO:0000256" key="3">
    <source>
        <dbReference type="ARBA" id="ARBA00022771"/>
    </source>
</evidence>
<feature type="compositionally biased region" description="Basic and acidic residues" evidence="7">
    <location>
        <begin position="1048"/>
        <end position="1057"/>
    </location>
</feature>
<keyword evidence="2" id="KW-0479">Metal-binding</keyword>
<dbReference type="InterPro" id="IPR013083">
    <property type="entry name" value="Znf_RING/FYVE/PHD"/>
</dbReference>
<dbReference type="EMBL" id="OU895877">
    <property type="protein sequence ID" value="CAG9799692.1"/>
    <property type="molecule type" value="Genomic_DNA"/>
</dbReference>
<feature type="region of interest" description="Disordered" evidence="7">
    <location>
        <begin position="801"/>
        <end position="822"/>
    </location>
</feature>
<reference evidence="9" key="2">
    <citation type="submission" date="2022-10" db="EMBL/GenBank/DDBJ databases">
        <authorList>
            <consortium name="ENA_rothamsted_submissions"/>
            <consortium name="culmorum"/>
            <person name="King R."/>
        </authorList>
    </citation>
    <scope>NUCLEOTIDE SEQUENCE</scope>
</reference>
<evidence type="ECO:0000256" key="5">
    <source>
        <dbReference type="ARBA" id="ARBA00023242"/>
    </source>
</evidence>
<keyword evidence="5" id="KW-0539">Nucleus</keyword>
<keyword evidence="4" id="KW-0862">Zinc</keyword>
<name>A0A9N9RLZ6_9DIPT</name>
<feature type="compositionally biased region" description="Low complexity" evidence="7">
    <location>
        <begin position="401"/>
        <end position="418"/>
    </location>
</feature>
<comment type="subcellular location">
    <subcellularLocation>
        <location evidence="1">Nucleus</location>
    </subcellularLocation>
</comment>
<dbReference type="GO" id="GO:0035102">
    <property type="term" value="C:PRC1 complex"/>
    <property type="evidence" value="ECO:0007669"/>
    <property type="project" value="TreeGrafter"/>
</dbReference>
<feature type="compositionally biased region" description="Low complexity" evidence="7">
    <location>
        <begin position="928"/>
        <end position="942"/>
    </location>
</feature>
<feature type="compositionally biased region" description="Low complexity" evidence="7">
    <location>
        <begin position="1058"/>
        <end position="1068"/>
    </location>
</feature>
<feature type="compositionally biased region" description="Polar residues" evidence="7">
    <location>
        <begin position="1035"/>
        <end position="1044"/>
    </location>
</feature>
<evidence type="ECO:0000256" key="6">
    <source>
        <dbReference type="PROSITE-ProRule" id="PRU00175"/>
    </source>
</evidence>
<organism evidence="9 10">
    <name type="scientific">Chironomus riparius</name>
    <dbReference type="NCBI Taxonomy" id="315576"/>
    <lineage>
        <taxon>Eukaryota</taxon>
        <taxon>Metazoa</taxon>
        <taxon>Ecdysozoa</taxon>
        <taxon>Arthropoda</taxon>
        <taxon>Hexapoda</taxon>
        <taxon>Insecta</taxon>
        <taxon>Pterygota</taxon>
        <taxon>Neoptera</taxon>
        <taxon>Endopterygota</taxon>
        <taxon>Diptera</taxon>
        <taxon>Nematocera</taxon>
        <taxon>Chironomoidea</taxon>
        <taxon>Chironomidae</taxon>
        <taxon>Chironominae</taxon>
        <taxon>Chironomus</taxon>
    </lineage>
</organism>
<dbReference type="PANTHER" id="PTHR10825">
    <property type="entry name" value="RING FINGER DOMAIN-CONTAINING, POLYCOMB GROUP COMPONENT"/>
    <property type="match status" value="1"/>
</dbReference>
<dbReference type="Proteomes" id="UP001153620">
    <property type="component" value="Chromosome 1"/>
</dbReference>
<dbReference type="PROSITE" id="PS00518">
    <property type="entry name" value="ZF_RING_1"/>
    <property type="match status" value="1"/>
</dbReference>
<feature type="compositionally biased region" description="Basic and acidic residues" evidence="7">
    <location>
        <begin position="1139"/>
        <end position="1148"/>
    </location>
</feature>
<feature type="region of interest" description="Disordered" evidence="7">
    <location>
        <begin position="70"/>
        <end position="116"/>
    </location>
</feature>
<evidence type="ECO:0000313" key="9">
    <source>
        <dbReference type="EMBL" id="CAG9799692.1"/>
    </source>
</evidence>
<evidence type="ECO:0000259" key="8">
    <source>
        <dbReference type="PROSITE" id="PS50089"/>
    </source>
</evidence>
<dbReference type="GO" id="GO:0000122">
    <property type="term" value="P:negative regulation of transcription by RNA polymerase II"/>
    <property type="evidence" value="ECO:0007669"/>
    <property type="project" value="TreeGrafter"/>
</dbReference>
<dbReference type="Pfam" id="PF16207">
    <property type="entry name" value="RAWUL"/>
    <property type="match status" value="1"/>
</dbReference>
<feature type="region of interest" description="Disordered" evidence="7">
    <location>
        <begin position="920"/>
        <end position="999"/>
    </location>
</feature>
<reference evidence="9" key="1">
    <citation type="submission" date="2022-01" db="EMBL/GenBank/DDBJ databases">
        <authorList>
            <person name="King R."/>
        </authorList>
    </citation>
    <scope>NUCLEOTIDE SEQUENCE</scope>
</reference>
<dbReference type="Pfam" id="PF00097">
    <property type="entry name" value="zf-C3HC4"/>
    <property type="match status" value="1"/>
</dbReference>
<feature type="compositionally biased region" description="Low complexity" evidence="7">
    <location>
        <begin position="75"/>
        <end position="93"/>
    </location>
</feature>
<dbReference type="PROSITE" id="PS50089">
    <property type="entry name" value="ZF_RING_2"/>
    <property type="match status" value="1"/>
</dbReference>
<feature type="compositionally biased region" description="Low complexity" evidence="7">
    <location>
        <begin position="1311"/>
        <end position="1332"/>
    </location>
</feature>
<feature type="compositionally biased region" description="Low complexity" evidence="7">
    <location>
        <begin position="578"/>
        <end position="603"/>
    </location>
</feature>
<dbReference type="SUPFAM" id="SSF57850">
    <property type="entry name" value="RING/U-box"/>
    <property type="match status" value="1"/>
</dbReference>
<keyword evidence="10" id="KW-1185">Reference proteome</keyword>
<feature type="compositionally biased region" description="Basic and acidic residues" evidence="7">
    <location>
        <begin position="1167"/>
        <end position="1183"/>
    </location>
</feature>
<dbReference type="GO" id="GO:1990841">
    <property type="term" value="F:promoter-specific chromatin binding"/>
    <property type="evidence" value="ECO:0007669"/>
    <property type="project" value="TreeGrafter"/>
</dbReference>
<feature type="compositionally biased region" description="Polar residues" evidence="7">
    <location>
        <begin position="712"/>
        <end position="729"/>
    </location>
</feature>
<feature type="compositionally biased region" description="Basic and acidic residues" evidence="7">
    <location>
        <begin position="810"/>
        <end position="822"/>
    </location>
</feature>
<keyword evidence="3 6" id="KW-0863">Zinc-finger</keyword>
<feature type="compositionally biased region" description="Low complexity" evidence="7">
    <location>
        <begin position="963"/>
        <end position="997"/>
    </location>
</feature>
<evidence type="ECO:0000256" key="1">
    <source>
        <dbReference type="ARBA" id="ARBA00004123"/>
    </source>
</evidence>
<evidence type="ECO:0000256" key="4">
    <source>
        <dbReference type="ARBA" id="ARBA00022833"/>
    </source>
</evidence>
<dbReference type="GO" id="GO:0008270">
    <property type="term" value="F:zinc ion binding"/>
    <property type="evidence" value="ECO:0007669"/>
    <property type="project" value="UniProtKB-KW"/>
</dbReference>
<feature type="compositionally biased region" description="Basic and acidic residues" evidence="7">
    <location>
        <begin position="606"/>
        <end position="620"/>
    </location>
</feature>